<dbReference type="InterPro" id="IPR043447">
    <property type="entry name" value="CCDC120/INAVA"/>
</dbReference>
<dbReference type="InterPro" id="IPR021774">
    <property type="entry name" value="CUPID"/>
</dbReference>
<gene>
    <name evidence="6" type="ORF">AALO_G00146320</name>
</gene>
<proteinExistence type="predicted"/>
<evidence type="ECO:0000313" key="7">
    <source>
        <dbReference type="Proteomes" id="UP000823561"/>
    </source>
</evidence>
<comment type="caution">
    <text evidence="6">The sequence shown here is derived from an EMBL/GenBank/DDBJ whole genome shotgun (WGS) entry which is preliminary data.</text>
</comment>
<dbReference type="PANTHER" id="PTHR16093">
    <property type="entry name" value="COILED-COIL DOMAIN-CONTAINING PROTEIN 120 FAMILY MEMBER"/>
    <property type="match status" value="1"/>
</dbReference>
<organism evidence="6 7">
    <name type="scientific">Alosa alosa</name>
    <name type="common">allis shad</name>
    <dbReference type="NCBI Taxonomy" id="278164"/>
    <lineage>
        <taxon>Eukaryota</taxon>
        <taxon>Metazoa</taxon>
        <taxon>Chordata</taxon>
        <taxon>Craniata</taxon>
        <taxon>Vertebrata</taxon>
        <taxon>Euteleostomi</taxon>
        <taxon>Actinopterygii</taxon>
        <taxon>Neopterygii</taxon>
        <taxon>Teleostei</taxon>
        <taxon>Clupei</taxon>
        <taxon>Clupeiformes</taxon>
        <taxon>Clupeoidei</taxon>
        <taxon>Clupeidae</taxon>
        <taxon>Alosa</taxon>
    </lineage>
</organism>
<reference evidence="6" key="1">
    <citation type="submission" date="2020-10" db="EMBL/GenBank/DDBJ databases">
        <title>Chromosome-scale genome assembly of the Allis shad, Alosa alosa.</title>
        <authorList>
            <person name="Margot Z."/>
            <person name="Christophe K."/>
            <person name="Cabau C."/>
            <person name="Louis A."/>
            <person name="Berthelot C."/>
            <person name="Parey E."/>
            <person name="Roest Crollius H."/>
            <person name="Montfort J."/>
            <person name="Robinson-Rechavi M."/>
            <person name="Bucao C."/>
            <person name="Bouchez O."/>
            <person name="Gislard M."/>
            <person name="Lluch J."/>
            <person name="Milhes M."/>
            <person name="Lampietro C."/>
            <person name="Lopez Roques C."/>
            <person name="Donnadieu C."/>
            <person name="Braasch I."/>
            <person name="Desvignes T."/>
            <person name="Postlethwait J."/>
            <person name="Bobe J."/>
            <person name="Guiguen Y."/>
        </authorList>
    </citation>
    <scope>NUCLEOTIDE SEQUENCE</scope>
    <source>
        <strain evidence="6">M-15738</strain>
        <tissue evidence="6">Blood</tissue>
    </source>
</reference>
<dbReference type="Proteomes" id="UP000823561">
    <property type="component" value="Chromosome 10"/>
</dbReference>
<evidence type="ECO:0000256" key="4">
    <source>
        <dbReference type="SAM" id="MobiDB-lite"/>
    </source>
</evidence>
<evidence type="ECO:0000256" key="1">
    <source>
        <dbReference type="ARBA" id="ARBA00004496"/>
    </source>
</evidence>
<evidence type="ECO:0000256" key="3">
    <source>
        <dbReference type="ARBA" id="ARBA00023054"/>
    </source>
</evidence>
<feature type="domain" description="Cytohesin Ubiquitin Protein Inducing" evidence="5">
    <location>
        <begin position="6"/>
        <end position="67"/>
    </location>
</feature>
<comment type="subcellular location">
    <subcellularLocation>
        <location evidence="1">Cytoplasm</location>
    </subcellularLocation>
</comment>
<evidence type="ECO:0000313" key="6">
    <source>
        <dbReference type="EMBL" id="KAG5275337.1"/>
    </source>
</evidence>
<dbReference type="EMBL" id="JADWDJ010000010">
    <property type="protein sequence ID" value="KAG5275337.1"/>
    <property type="molecule type" value="Genomic_DNA"/>
</dbReference>
<evidence type="ECO:0000259" key="5">
    <source>
        <dbReference type="Pfam" id="PF11819"/>
    </source>
</evidence>
<accession>A0AAV6GP00</accession>
<feature type="region of interest" description="Disordered" evidence="4">
    <location>
        <begin position="40"/>
        <end position="67"/>
    </location>
</feature>
<feature type="compositionally biased region" description="Low complexity" evidence="4">
    <location>
        <begin position="109"/>
        <end position="127"/>
    </location>
</feature>
<keyword evidence="2" id="KW-0963">Cytoplasm</keyword>
<feature type="compositionally biased region" description="Basic and acidic residues" evidence="4">
    <location>
        <begin position="40"/>
        <end position="49"/>
    </location>
</feature>
<dbReference type="PANTHER" id="PTHR16093:SF5">
    <property type="entry name" value="COILED-COIL DOMAIN-CONTAINING PROTEIN 120"/>
    <property type="match status" value="1"/>
</dbReference>
<dbReference type="AlphaFoldDB" id="A0AAV6GP00"/>
<name>A0AAV6GP00_9TELE</name>
<feature type="compositionally biased region" description="Polar residues" evidence="4">
    <location>
        <begin position="133"/>
        <end position="143"/>
    </location>
</feature>
<keyword evidence="7" id="KW-1185">Reference proteome</keyword>
<sequence>MEPRCELQERKQMLQTALSSRLGELRRVCLLEAELTGKLPRDFPLEPGERPPLIQRRAHTHTQDDPCQRRQMKTLFGGALCRSVESDKNTLQGKRTVHRGCHTEETLKSESSSMSDSTSQDNESSPSVAPEQRSLSHPSQSPGSPGLTITRKLSP</sequence>
<feature type="region of interest" description="Disordered" evidence="4">
    <location>
        <begin position="86"/>
        <end position="155"/>
    </location>
</feature>
<evidence type="ECO:0000256" key="2">
    <source>
        <dbReference type="ARBA" id="ARBA00022490"/>
    </source>
</evidence>
<dbReference type="Pfam" id="PF11819">
    <property type="entry name" value="CUPID"/>
    <property type="match status" value="1"/>
</dbReference>
<protein>
    <recommendedName>
        <fullName evidence="5">Cytohesin Ubiquitin Protein Inducing domain-containing protein</fullName>
    </recommendedName>
</protein>
<keyword evidence="3" id="KW-0175">Coiled coil</keyword>
<dbReference type="GO" id="GO:0005737">
    <property type="term" value="C:cytoplasm"/>
    <property type="evidence" value="ECO:0007669"/>
    <property type="project" value="UniProtKB-SubCell"/>
</dbReference>